<accession>A0ACB5TYE3</accession>
<name>A0ACB5TYE3_CANBO</name>
<evidence type="ECO:0000313" key="1">
    <source>
        <dbReference type="EMBL" id="GME97375.1"/>
    </source>
</evidence>
<sequence>MDQIIDNLIESVKELNFFKILSNLEKLLLLLIFKISIYIKIIKIELLNYLPILNHFDKFHQDYIINNLKKFEISRHLIEVNGSYYITIIFVYLFIILSIYEIVLYLGIWLNLWKHPASDVFIETPTHVAHVYCNLNIFEYEKDFASQDDKDLIYLFTKLNKNERNSKLLLKVPLKYHFEFSPDEYKDEEKGTDLKFLRNKILNWFNDSKTYKEIFNENKQIYNDKLTLKNVYIYNSKGFLINSEKFDEEFLCDLDINTGETLNCIIKAEAI</sequence>
<proteinExistence type="predicted"/>
<dbReference type="EMBL" id="BSXV01003026">
    <property type="protein sequence ID" value="GME97375.1"/>
    <property type="molecule type" value="Genomic_DNA"/>
</dbReference>
<organism evidence="1 2">
    <name type="scientific">Candida boidinii</name>
    <name type="common">Yeast</name>
    <dbReference type="NCBI Taxonomy" id="5477"/>
    <lineage>
        <taxon>Eukaryota</taxon>
        <taxon>Fungi</taxon>
        <taxon>Dikarya</taxon>
        <taxon>Ascomycota</taxon>
        <taxon>Saccharomycotina</taxon>
        <taxon>Pichiomycetes</taxon>
        <taxon>Pichiales</taxon>
        <taxon>Pichiaceae</taxon>
        <taxon>Ogataea</taxon>
        <taxon>Ogataea/Candida clade</taxon>
    </lineage>
</organism>
<protein>
    <submittedName>
        <fullName evidence="1">Unnamed protein product</fullName>
    </submittedName>
</protein>
<evidence type="ECO:0000313" key="2">
    <source>
        <dbReference type="Proteomes" id="UP001165101"/>
    </source>
</evidence>
<keyword evidence="2" id="KW-1185">Reference proteome</keyword>
<reference evidence="1" key="1">
    <citation type="submission" date="2023-04" db="EMBL/GenBank/DDBJ databases">
        <title>Candida boidinii NBRC 1967.</title>
        <authorList>
            <person name="Ichikawa N."/>
            <person name="Sato H."/>
            <person name="Tonouchi N."/>
        </authorList>
    </citation>
    <scope>NUCLEOTIDE SEQUENCE</scope>
    <source>
        <strain evidence="1">NBRC 1967</strain>
    </source>
</reference>
<comment type="caution">
    <text evidence="1">The sequence shown here is derived from an EMBL/GenBank/DDBJ whole genome shotgun (WGS) entry which is preliminary data.</text>
</comment>
<dbReference type="Proteomes" id="UP001165101">
    <property type="component" value="Unassembled WGS sequence"/>
</dbReference>
<gene>
    <name evidence="1" type="ORF">Cboi01_000458800</name>
</gene>